<evidence type="ECO:0000256" key="11">
    <source>
        <dbReference type="SAM" id="SignalP"/>
    </source>
</evidence>
<dbReference type="PANTHER" id="PTHR24054">
    <property type="entry name" value="CASEIN KINASE II SUBUNIT ALPHA"/>
    <property type="match status" value="1"/>
</dbReference>
<accession>A0A5K1VMQ7</accession>
<proteinExistence type="inferred from homology"/>
<dbReference type="OMA" id="PGWYDYE"/>
<evidence type="ECO:0000256" key="7">
    <source>
        <dbReference type="ARBA" id="ARBA00047899"/>
    </source>
</evidence>
<dbReference type="InterPro" id="IPR008271">
    <property type="entry name" value="Ser/Thr_kinase_AS"/>
</dbReference>
<evidence type="ECO:0000256" key="6">
    <source>
        <dbReference type="ARBA" id="ARBA00022840"/>
    </source>
</evidence>
<evidence type="ECO:0000256" key="9">
    <source>
        <dbReference type="PROSITE-ProRule" id="PRU10141"/>
    </source>
</evidence>
<dbReference type="Gene3D" id="3.30.200.20">
    <property type="entry name" value="Phosphorylase Kinase, domain 1"/>
    <property type="match status" value="1"/>
</dbReference>
<keyword evidence="6 9" id="KW-0067">ATP-binding</keyword>
<dbReference type="VEuPathDB" id="AmoebaDB:EHI7A_098640"/>
<protein>
    <recommendedName>
        <fullName evidence="1">non-specific serine/threonine protein kinase</fullName>
        <ecNumber evidence="1">2.7.11.1</ecNumber>
    </recommendedName>
</protein>
<evidence type="ECO:0000256" key="2">
    <source>
        <dbReference type="ARBA" id="ARBA00022527"/>
    </source>
</evidence>
<dbReference type="InterPro" id="IPR045216">
    <property type="entry name" value="CK2_alpha"/>
</dbReference>
<dbReference type="CDD" id="cd14132">
    <property type="entry name" value="STKc_CK2_alpha"/>
    <property type="match status" value="1"/>
</dbReference>
<dbReference type="InterPro" id="IPR000719">
    <property type="entry name" value="Prot_kinase_dom"/>
</dbReference>
<feature type="signal peptide" evidence="11">
    <location>
        <begin position="1"/>
        <end position="15"/>
    </location>
</feature>
<comment type="caution">
    <text evidence="13">The sequence shown here is derived from an EMBL/GenBank/DDBJ whole genome shotgun (WGS) entry which is preliminary data.</text>
</comment>
<dbReference type="SMART" id="SM00220">
    <property type="entry name" value="S_TKc"/>
    <property type="match status" value="1"/>
</dbReference>
<evidence type="ECO:0000313" key="13">
    <source>
        <dbReference type="EMBL" id="GAT94354.1"/>
    </source>
</evidence>
<keyword evidence="11" id="KW-0732">Signal</keyword>
<dbReference type="Proteomes" id="UP000078387">
    <property type="component" value="Unassembled WGS sequence"/>
</dbReference>
<evidence type="ECO:0000259" key="12">
    <source>
        <dbReference type="PROSITE" id="PS50011"/>
    </source>
</evidence>
<sequence length="366" mass="42862">MNSLLIVLLLTLVNSFQFNYFSLELQLVNKFPMSQCPAKHTVSISKVYADVLANVPEEEWNYEKVNISWGSPQPYQIVSRIGRGKYSSVFKGVITEGLYPCAIKCLKPIKEDRFKREILVLQRLINGPNIIRLYDCVKEDITGIPSLVMEYIENTKFQFFYKKFTLQDIQYYLYELLKALKYAHSKGIMHRDIKPDNICYDLNTKKLRIIDWGLAEFYHPGKEYNVRVASRSYKAPELLLNMQQYDYSLDMWGFGCILGSLIFKKEPIFEGRDFDDQLLQIVQLFGTNELYIYITKYNCNIDSSLLFKLKNYSTSSFSKFINENNKSFCTTEALDLLEKVLVFDHQKRLSADEAMNHPFFKSLRNN</sequence>
<dbReference type="FunFam" id="3.30.200.20:FF:000088">
    <property type="entry name" value="Casein kinase II subunit alpha"/>
    <property type="match status" value="1"/>
</dbReference>
<dbReference type="GO" id="GO:0051726">
    <property type="term" value="P:regulation of cell cycle"/>
    <property type="evidence" value="ECO:0007669"/>
    <property type="project" value="TreeGrafter"/>
</dbReference>
<evidence type="ECO:0000256" key="8">
    <source>
        <dbReference type="ARBA" id="ARBA00048679"/>
    </source>
</evidence>
<evidence type="ECO:0000256" key="10">
    <source>
        <dbReference type="RuleBase" id="RU000304"/>
    </source>
</evidence>
<dbReference type="PANTHER" id="PTHR24054:SF0">
    <property type="entry name" value="CASEIN KINASE II SUBUNIT ALPHA"/>
    <property type="match status" value="1"/>
</dbReference>
<feature type="domain" description="Protein kinase" evidence="12">
    <location>
        <begin position="75"/>
        <end position="360"/>
    </location>
</feature>
<dbReference type="VEuPathDB" id="AmoebaDB:EHI8A_102450"/>
<feature type="chain" id="PRO_5023886301" description="non-specific serine/threonine protein kinase" evidence="11">
    <location>
        <begin position="16"/>
        <end position="366"/>
    </location>
</feature>
<dbReference type="GO" id="GO:0031981">
    <property type="term" value="C:nuclear lumen"/>
    <property type="evidence" value="ECO:0007669"/>
    <property type="project" value="UniProtKB-ARBA"/>
</dbReference>
<evidence type="ECO:0000256" key="4">
    <source>
        <dbReference type="ARBA" id="ARBA00022741"/>
    </source>
</evidence>
<dbReference type="GO" id="GO:0006357">
    <property type="term" value="P:regulation of transcription by RNA polymerase II"/>
    <property type="evidence" value="ECO:0007669"/>
    <property type="project" value="UniProtKB-ARBA"/>
</dbReference>
<dbReference type="AlphaFoldDB" id="A0A5K1VMQ7"/>
<dbReference type="VEuPathDB" id="AmoebaDB:EHI_038670"/>
<dbReference type="GO" id="GO:0005524">
    <property type="term" value="F:ATP binding"/>
    <property type="evidence" value="ECO:0007669"/>
    <property type="project" value="UniProtKB-UniRule"/>
</dbReference>
<feature type="binding site" evidence="9">
    <location>
        <position position="104"/>
    </location>
    <ligand>
        <name>ATP</name>
        <dbReference type="ChEBI" id="CHEBI:30616"/>
    </ligand>
</feature>
<dbReference type="PROSITE" id="PS50011">
    <property type="entry name" value="PROTEIN_KINASE_DOM"/>
    <property type="match status" value="1"/>
</dbReference>
<dbReference type="VEuPathDB" id="AmoebaDB:EHI5A_038290"/>
<name>A0A5K1VMQ7_ENTHI</name>
<dbReference type="SUPFAM" id="SSF56112">
    <property type="entry name" value="Protein kinase-like (PK-like)"/>
    <property type="match status" value="1"/>
</dbReference>
<dbReference type="GO" id="GO:0005829">
    <property type="term" value="C:cytosol"/>
    <property type="evidence" value="ECO:0007669"/>
    <property type="project" value="TreeGrafter"/>
</dbReference>
<dbReference type="PROSITE" id="PS00108">
    <property type="entry name" value="PROTEIN_KINASE_ST"/>
    <property type="match status" value="1"/>
</dbReference>
<keyword evidence="5 13" id="KW-0418">Kinase</keyword>
<dbReference type="EMBL" id="BDEQ01000001">
    <property type="protein sequence ID" value="GAT94354.1"/>
    <property type="molecule type" value="Genomic_DNA"/>
</dbReference>
<dbReference type="PROSITE" id="PS00107">
    <property type="entry name" value="PROTEIN_KINASE_ATP"/>
    <property type="match status" value="1"/>
</dbReference>
<dbReference type="GO" id="GO:0005956">
    <property type="term" value="C:protein kinase CK2 complex"/>
    <property type="evidence" value="ECO:0007669"/>
    <property type="project" value="TreeGrafter"/>
</dbReference>
<dbReference type="InterPro" id="IPR011009">
    <property type="entry name" value="Kinase-like_dom_sf"/>
</dbReference>
<evidence type="ECO:0000256" key="5">
    <source>
        <dbReference type="ARBA" id="ARBA00022777"/>
    </source>
</evidence>
<reference evidence="13 14" key="1">
    <citation type="submission" date="2016-05" db="EMBL/GenBank/DDBJ databases">
        <title>First whole genome sequencing of Entamoeba histolytica HM1:IMSS-clone-6.</title>
        <authorList>
            <person name="Mukherjee Avik.K."/>
            <person name="Izumyama S."/>
            <person name="Nakada-Tsukui K."/>
            <person name="Nozaki T."/>
        </authorList>
    </citation>
    <scope>NUCLEOTIDE SEQUENCE [LARGE SCALE GENOMIC DNA]</scope>
    <source>
        <strain evidence="13 14">HM1:IMSS clone 6</strain>
    </source>
</reference>
<keyword evidence="4 9" id="KW-0547">Nucleotide-binding</keyword>
<organism evidence="13 14">
    <name type="scientific">Entamoeba histolytica</name>
    <dbReference type="NCBI Taxonomy" id="5759"/>
    <lineage>
        <taxon>Eukaryota</taxon>
        <taxon>Amoebozoa</taxon>
        <taxon>Evosea</taxon>
        <taxon>Archamoebae</taxon>
        <taxon>Mastigamoebida</taxon>
        <taxon>Entamoebidae</taxon>
        <taxon>Entamoeba</taxon>
    </lineage>
</organism>
<gene>
    <name evidence="13" type="ORF">CL6EHI_038670</name>
</gene>
<dbReference type="InterPro" id="IPR017441">
    <property type="entry name" value="Protein_kinase_ATP_BS"/>
</dbReference>
<dbReference type="EC" id="2.7.11.1" evidence="1"/>
<evidence type="ECO:0000256" key="1">
    <source>
        <dbReference type="ARBA" id="ARBA00012513"/>
    </source>
</evidence>
<comment type="catalytic activity">
    <reaction evidence="8">
        <text>L-seryl-[protein] + ATP = O-phospho-L-seryl-[protein] + ADP + H(+)</text>
        <dbReference type="Rhea" id="RHEA:17989"/>
        <dbReference type="Rhea" id="RHEA-COMP:9863"/>
        <dbReference type="Rhea" id="RHEA-COMP:11604"/>
        <dbReference type="ChEBI" id="CHEBI:15378"/>
        <dbReference type="ChEBI" id="CHEBI:29999"/>
        <dbReference type="ChEBI" id="CHEBI:30616"/>
        <dbReference type="ChEBI" id="CHEBI:83421"/>
        <dbReference type="ChEBI" id="CHEBI:456216"/>
        <dbReference type="EC" id="2.7.11.1"/>
    </reaction>
</comment>
<evidence type="ECO:0000256" key="3">
    <source>
        <dbReference type="ARBA" id="ARBA00022679"/>
    </source>
</evidence>
<comment type="catalytic activity">
    <reaction evidence="7">
        <text>L-threonyl-[protein] + ATP = O-phospho-L-threonyl-[protein] + ADP + H(+)</text>
        <dbReference type="Rhea" id="RHEA:46608"/>
        <dbReference type="Rhea" id="RHEA-COMP:11060"/>
        <dbReference type="Rhea" id="RHEA-COMP:11605"/>
        <dbReference type="ChEBI" id="CHEBI:15378"/>
        <dbReference type="ChEBI" id="CHEBI:30013"/>
        <dbReference type="ChEBI" id="CHEBI:30616"/>
        <dbReference type="ChEBI" id="CHEBI:61977"/>
        <dbReference type="ChEBI" id="CHEBI:456216"/>
        <dbReference type="EC" id="2.7.11.1"/>
    </reaction>
</comment>
<dbReference type="Gene3D" id="1.10.510.10">
    <property type="entry name" value="Transferase(Phosphotransferase) domain 1"/>
    <property type="match status" value="1"/>
</dbReference>
<evidence type="ECO:0000313" key="14">
    <source>
        <dbReference type="Proteomes" id="UP000078387"/>
    </source>
</evidence>
<dbReference type="GO" id="GO:0004674">
    <property type="term" value="F:protein serine/threonine kinase activity"/>
    <property type="evidence" value="ECO:0007669"/>
    <property type="project" value="UniProtKB-KW"/>
</dbReference>
<dbReference type="Pfam" id="PF00069">
    <property type="entry name" value="Pkinase"/>
    <property type="match status" value="1"/>
</dbReference>
<dbReference type="FunFam" id="1.10.510.10:FF:000459">
    <property type="entry name" value="Casein kinase II subunit alpha"/>
    <property type="match status" value="1"/>
</dbReference>
<comment type="similarity">
    <text evidence="10">Belongs to the protein kinase superfamily.</text>
</comment>
<keyword evidence="3" id="KW-0808">Transferase</keyword>
<dbReference type="VEuPathDB" id="AmoebaDB:KM1_050600"/>
<keyword evidence="2 10" id="KW-0723">Serine/threonine-protein kinase</keyword>